<keyword evidence="2" id="KW-1185">Reference proteome</keyword>
<dbReference type="Proteomes" id="UP000198345">
    <property type="component" value="Unassembled WGS sequence"/>
</dbReference>
<evidence type="ECO:0000313" key="2">
    <source>
        <dbReference type="Proteomes" id="UP000198345"/>
    </source>
</evidence>
<evidence type="ECO:0000313" key="1">
    <source>
        <dbReference type="EMBL" id="OXA94461.1"/>
    </source>
</evidence>
<accession>A0A226HLF3</accession>
<comment type="caution">
    <text evidence="1">The sequence shown here is derived from an EMBL/GenBank/DDBJ whole genome shotgun (WGS) entry which is preliminary data.</text>
</comment>
<dbReference type="Pfam" id="PF11153">
    <property type="entry name" value="DUF2931"/>
    <property type="match status" value="1"/>
</dbReference>
<dbReference type="InterPro" id="IPR021326">
    <property type="entry name" value="DUF2931"/>
</dbReference>
<proteinExistence type="predicted"/>
<dbReference type="AlphaFoldDB" id="A0A226HLF3"/>
<dbReference type="EMBL" id="MUGW01000009">
    <property type="protein sequence ID" value="OXA94461.1"/>
    <property type="molecule type" value="Genomic_DNA"/>
</dbReference>
<protein>
    <recommendedName>
        <fullName evidence="3">DUF2931 domain-containing protein</fullName>
    </recommendedName>
</protein>
<sequence length="369" mass="42392">MTFLFLGCQPKDTFAWNAGLSAPKYYGNGGPFVEYFYNGKSIGGASANIGSDPGWGITSGGYDGGDKFKAVPDSVSVKWICANDGYYYSGGYKLPREKMIALFKKDFMDPFGLVRYGLITTGMALGGNVTVWLQGGQASTEICKFKVKSIGIYRESEEAERIESKILASKEFLNGKVNIFRYLHGIPYDIWETGEKKYTYDIVFSSEEKYDYDMIFYTKDGSWFELNDTNSFLPWGSDMAVNNKKVRVKHQYKLPVEFHFQWYSKDEKEWFSGNIVLPQNLLSMFLKKKSDKLLITIKNNTGKNSVDGNIYLVNNSYKDKIMTFQLEKYDGKTKRTYPYYSLPKGFVFPKWEGRKALTKPTDFEYWQEK</sequence>
<gene>
    <name evidence="1" type="ORF">B0A66_05225</name>
</gene>
<organism evidence="1 2">
    <name type="scientific">Flavobacterium hercynium</name>
    <dbReference type="NCBI Taxonomy" id="387094"/>
    <lineage>
        <taxon>Bacteria</taxon>
        <taxon>Pseudomonadati</taxon>
        <taxon>Bacteroidota</taxon>
        <taxon>Flavobacteriia</taxon>
        <taxon>Flavobacteriales</taxon>
        <taxon>Flavobacteriaceae</taxon>
        <taxon>Flavobacterium</taxon>
    </lineage>
</organism>
<evidence type="ECO:0008006" key="3">
    <source>
        <dbReference type="Google" id="ProtNLM"/>
    </source>
</evidence>
<name>A0A226HLF3_9FLAO</name>
<reference evidence="1 2" key="1">
    <citation type="submission" date="2016-11" db="EMBL/GenBank/DDBJ databases">
        <title>Whole genomes of Flavobacteriaceae.</title>
        <authorList>
            <person name="Stine C."/>
            <person name="Li C."/>
            <person name="Tadesse D."/>
        </authorList>
    </citation>
    <scope>NUCLEOTIDE SEQUENCE [LARGE SCALE GENOMIC DNA]</scope>
    <source>
        <strain evidence="1 2">DSM 18292</strain>
    </source>
</reference>